<gene>
    <name evidence="2" type="ORF">LSALG_LOCUS14319</name>
</gene>
<organism evidence="2 3">
    <name type="scientific">Lactuca saligna</name>
    <name type="common">Willowleaf lettuce</name>
    <dbReference type="NCBI Taxonomy" id="75948"/>
    <lineage>
        <taxon>Eukaryota</taxon>
        <taxon>Viridiplantae</taxon>
        <taxon>Streptophyta</taxon>
        <taxon>Embryophyta</taxon>
        <taxon>Tracheophyta</taxon>
        <taxon>Spermatophyta</taxon>
        <taxon>Magnoliopsida</taxon>
        <taxon>eudicotyledons</taxon>
        <taxon>Gunneridae</taxon>
        <taxon>Pentapetalae</taxon>
        <taxon>asterids</taxon>
        <taxon>campanulids</taxon>
        <taxon>Asterales</taxon>
        <taxon>Asteraceae</taxon>
        <taxon>Cichorioideae</taxon>
        <taxon>Cichorieae</taxon>
        <taxon>Lactucinae</taxon>
        <taxon>Lactuca</taxon>
    </lineage>
</organism>
<evidence type="ECO:0000256" key="1">
    <source>
        <dbReference type="SAM" id="Phobius"/>
    </source>
</evidence>
<evidence type="ECO:0000313" key="3">
    <source>
        <dbReference type="Proteomes" id="UP001177003"/>
    </source>
</evidence>
<keyword evidence="1" id="KW-0472">Membrane</keyword>
<name>A0AA36DXH3_LACSI</name>
<reference evidence="2" key="1">
    <citation type="submission" date="2023-04" db="EMBL/GenBank/DDBJ databases">
        <authorList>
            <person name="Vijverberg K."/>
            <person name="Xiong W."/>
            <person name="Schranz E."/>
        </authorList>
    </citation>
    <scope>NUCLEOTIDE SEQUENCE</scope>
</reference>
<dbReference type="EMBL" id="OX465079">
    <property type="protein sequence ID" value="CAI9274227.1"/>
    <property type="molecule type" value="Genomic_DNA"/>
</dbReference>
<keyword evidence="3" id="KW-1185">Reference proteome</keyword>
<feature type="transmembrane region" description="Helical" evidence="1">
    <location>
        <begin position="20"/>
        <end position="38"/>
    </location>
</feature>
<keyword evidence="1" id="KW-0812">Transmembrane</keyword>
<protein>
    <submittedName>
        <fullName evidence="2">Uncharacterized protein</fullName>
    </submittedName>
</protein>
<proteinExistence type="predicted"/>
<accession>A0AA36DXH3</accession>
<evidence type="ECO:0000313" key="2">
    <source>
        <dbReference type="EMBL" id="CAI9274227.1"/>
    </source>
</evidence>
<keyword evidence="1" id="KW-1133">Transmembrane helix</keyword>
<sequence length="149" mass="17378">MAGNSNLFEIDFSHIWNQKGIYFSFLLAPLFIGHGWFLELPIQVQLPRDFIGTTYMVMVHSWPPENESHHAVLRFTLLLSQEEWGLWLCATITKQIKSGFRNPLLTNILLGPWQCLHLHQKKKEEVDASNTEYYEWKAFALATTSGYMF</sequence>
<dbReference type="Proteomes" id="UP001177003">
    <property type="component" value="Chromosome 3"/>
</dbReference>
<dbReference type="AlphaFoldDB" id="A0AA36DXH3"/>